<evidence type="ECO:0000259" key="3">
    <source>
        <dbReference type="Pfam" id="PF09989"/>
    </source>
</evidence>
<feature type="domain" description="ATPase BadF/BadG/BcrA/BcrD type" evidence="2">
    <location>
        <begin position="1"/>
        <end position="91"/>
    </location>
</feature>
<evidence type="ECO:0000313" key="5">
    <source>
        <dbReference type="Proteomes" id="UP000823615"/>
    </source>
</evidence>
<feature type="non-terminal residue" evidence="4">
    <location>
        <position position="1"/>
    </location>
</feature>
<dbReference type="Gene3D" id="3.30.420.40">
    <property type="match status" value="2"/>
</dbReference>
<evidence type="ECO:0000313" key="4">
    <source>
        <dbReference type="EMBL" id="MBO8435986.1"/>
    </source>
</evidence>
<organism evidence="4 5">
    <name type="scientific">Candidatus Ornithospirochaeta stercoripullorum</name>
    <dbReference type="NCBI Taxonomy" id="2840899"/>
    <lineage>
        <taxon>Bacteria</taxon>
        <taxon>Pseudomonadati</taxon>
        <taxon>Spirochaetota</taxon>
        <taxon>Spirochaetia</taxon>
        <taxon>Spirochaetales</taxon>
        <taxon>Spirochaetaceae</taxon>
        <taxon>Spirochaetaceae incertae sedis</taxon>
        <taxon>Candidatus Ornithospirochaeta</taxon>
    </lineage>
</organism>
<dbReference type="SUPFAM" id="SSF53067">
    <property type="entry name" value="Actin-like ATPase domain"/>
    <property type="match status" value="1"/>
</dbReference>
<reference evidence="4" key="2">
    <citation type="journal article" date="2021" name="PeerJ">
        <title>Extensive microbial diversity within the chicken gut microbiome revealed by metagenomics and culture.</title>
        <authorList>
            <person name="Gilroy R."/>
            <person name="Ravi A."/>
            <person name="Getino M."/>
            <person name="Pursley I."/>
            <person name="Horton D.L."/>
            <person name="Alikhan N.F."/>
            <person name="Baker D."/>
            <person name="Gharbi K."/>
            <person name="Hall N."/>
            <person name="Watson M."/>
            <person name="Adriaenssens E.M."/>
            <person name="Foster-Nyarko E."/>
            <person name="Jarju S."/>
            <person name="Secka A."/>
            <person name="Antonio M."/>
            <person name="Oren A."/>
            <person name="Chaudhuri R.R."/>
            <person name="La Ragione R."/>
            <person name="Hildebrand F."/>
            <person name="Pallen M.J."/>
        </authorList>
    </citation>
    <scope>NUCLEOTIDE SEQUENCE</scope>
    <source>
        <strain evidence="4">7293</strain>
    </source>
</reference>
<sequence>VFMNSQVKQAQKDGASVNDISAGLAISVVKNALYKVIRTANPEELGRHIVVQGGTFLNDAVLRAFEAELGVEVVRPQIAGLMGAYGAALYAKLMVKRNNLKKSSVISKEELDELTHTVQNVRCQGCTNHCLLTVNSFGNRRRLISGNRCERPVTGKAPLSADKYDLYAYKQELLEGYRKRKEGKRGTMGLPLALGIYELLPFYVTLFQSLGFDTVVSPFSSRELYIHGQAAIPSDTVCFPAKLMHGHVQYLVEQKVDRIFIPCSSYNINEEKGNNHFNCPVVAYYGEVIKGNQDLEGIPLTLGYLSLEHKGHLAKRISELFGTGRRESLKAVENAFAELAEYRRKITEKGKEIIELSREEKRPIVVLAGRPYHTDPEINHGIDRMIVQLGASVITEDSIAPLTDKGSFGVLNQWTYHARMYDAARFVREQKDMNLVQLVSFGCGLDAVTTDEVRDILREKDKIYTQIKIDEITNLGAVKIRMRSLFAALEMEEENGEKSIH</sequence>
<proteinExistence type="predicted"/>
<dbReference type="PANTHER" id="PTHR32329:SF4">
    <property type="entry name" value="ACTIVATOR OF 2-HYDROXYACYL-COA DEHYDRATASE"/>
    <property type="match status" value="1"/>
</dbReference>
<dbReference type="InterPro" id="IPR002731">
    <property type="entry name" value="ATPase_BadF"/>
</dbReference>
<accession>A0A9D9DYK9</accession>
<dbReference type="EMBL" id="JADIMT010000043">
    <property type="protein sequence ID" value="MBO8435986.1"/>
    <property type="molecule type" value="Genomic_DNA"/>
</dbReference>
<feature type="coiled-coil region" evidence="1">
    <location>
        <begin position="332"/>
        <end position="359"/>
    </location>
</feature>
<dbReference type="InterPro" id="IPR018709">
    <property type="entry name" value="CoA_activase_DUF2229"/>
</dbReference>
<evidence type="ECO:0000259" key="2">
    <source>
        <dbReference type="Pfam" id="PF01869"/>
    </source>
</evidence>
<reference evidence="4" key="1">
    <citation type="submission" date="2020-10" db="EMBL/GenBank/DDBJ databases">
        <authorList>
            <person name="Gilroy R."/>
        </authorList>
    </citation>
    <scope>NUCLEOTIDE SEQUENCE</scope>
    <source>
        <strain evidence="4">7293</strain>
    </source>
</reference>
<name>A0A9D9DYK9_9SPIO</name>
<feature type="domain" description="DUF2229" evidence="3">
    <location>
        <begin position="187"/>
        <end position="399"/>
    </location>
</feature>
<dbReference type="Pfam" id="PF09989">
    <property type="entry name" value="DUF2229"/>
    <property type="match status" value="1"/>
</dbReference>
<dbReference type="PANTHER" id="PTHR32329">
    <property type="entry name" value="BIFUNCTIONAL PROTEIN [INCLUDES 2-HYDROXYACYL-COA DEHYDRATASE (N-TER) AND ITS ACTIVATOR DOMAIN (C_TERM)-RELATED"/>
    <property type="match status" value="1"/>
</dbReference>
<dbReference type="Proteomes" id="UP000823615">
    <property type="component" value="Unassembled WGS sequence"/>
</dbReference>
<dbReference type="InterPro" id="IPR051805">
    <property type="entry name" value="Dehydratase_Activator_Redct"/>
</dbReference>
<dbReference type="AlphaFoldDB" id="A0A9D9DYK9"/>
<gene>
    <name evidence="4" type="ORF">IAA97_03300</name>
</gene>
<dbReference type="Pfam" id="PF01869">
    <property type="entry name" value="BcrAD_BadFG"/>
    <property type="match status" value="1"/>
</dbReference>
<keyword evidence="1" id="KW-0175">Coiled coil</keyword>
<evidence type="ECO:0000256" key="1">
    <source>
        <dbReference type="SAM" id="Coils"/>
    </source>
</evidence>
<comment type="caution">
    <text evidence="4">The sequence shown here is derived from an EMBL/GenBank/DDBJ whole genome shotgun (WGS) entry which is preliminary data.</text>
</comment>
<dbReference type="InterPro" id="IPR043129">
    <property type="entry name" value="ATPase_NBD"/>
</dbReference>
<protein>
    <submittedName>
        <fullName evidence="4">2-hydroxyacyl-CoA dehydratase</fullName>
    </submittedName>
</protein>